<dbReference type="InterPro" id="IPR050850">
    <property type="entry name" value="Peptidase_S1_Elastase_sf"/>
</dbReference>
<dbReference type="InterPro" id="IPR001254">
    <property type="entry name" value="Trypsin_dom"/>
</dbReference>
<evidence type="ECO:0000256" key="5">
    <source>
        <dbReference type="ARBA" id="ARBA00023145"/>
    </source>
</evidence>
<dbReference type="FunFam" id="2.40.10.10:FF:000004">
    <property type="entry name" value="Tryptase gamma 1"/>
    <property type="match status" value="2"/>
</dbReference>
<feature type="domain" description="Peptidase S1" evidence="9">
    <location>
        <begin position="30"/>
        <end position="266"/>
    </location>
</feature>
<dbReference type="InterPro" id="IPR018114">
    <property type="entry name" value="TRYPSIN_HIS"/>
</dbReference>
<dbReference type="PANTHER" id="PTHR24257">
    <property type="entry name" value="CHYMOTRYPSIN-LIKE ELASTASE FAMILY MEMBER"/>
    <property type="match status" value="1"/>
</dbReference>
<feature type="domain" description="Peptidase S1" evidence="9">
    <location>
        <begin position="512"/>
        <end position="705"/>
    </location>
</feature>
<dbReference type="Pfam" id="PF00089">
    <property type="entry name" value="Trypsin"/>
    <property type="match status" value="3"/>
</dbReference>
<evidence type="ECO:0000313" key="10">
    <source>
        <dbReference type="EMBL" id="TRZ25222.1"/>
    </source>
</evidence>
<dbReference type="PROSITE" id="PS00134">
    <property type="entry name" value="TRYPSIN_HIS"/>
    <property type="match status" value="2"/>
</dbReference>
<feature type="chain" id="PRO_5035467913" description="Peptidase S1 domain-containing protein" evidence="8">
    <location>
        <begin position="17"/>
        <end position="714"/>
    </location>
</feature>
<keyword evidence="4 7" id="KW-0720">Serine protease</keyword>
<keyword evidence="6" id="KW-1015">Disulfide bond</keyword>
<evidence type="ECO:0000256" key="8">
    <source>
        <dbReference type="SAM" id="SignalP"/>
    </source>
</evidence>
<keyword evidence="5" id="KW-0865">Zymogen</keyword>
<evidence type="ECO:0000259" key="9">
    <source>
        <dbReference type="PROSITE" id="PS50240"/>
    </source>
</evidence>
<organism evidence="10 11">
    <name type="scientific">Zosterops borbonicus</name>
    <dbReference type="NCBI Taxonomy" id="364589"/>
    <lineage>
        <taxon>Eukaryota</taxon>
        <taxon>Metazoa</taxon>
        <taxon>Chordata</taxon>
        <taxon>Craniata</taxon>
        <taxon>Vertebrata</taxon>
        <taxon>Euteleostomi</taxon>
        <taxon>Archelosauria</taxon>
        <taxon>Archosauria</taxon>
        <taxon>Dinosauria</taxon>
        <taxon>Saurischia</taxon>
        <taxon>Theropoda</taxon>
        <taxon>Coelurosauria</taxon>
        <taxon>Aves</taxon>
        <taxon>Neognathae</taxon>
        <taxon>Neoaves</taxon>
        <taxon>Telluraves</taxon>
        <taxon>Australaves</taxon>
        <taxon>Passeriformes</taxon>
        <taxon>Sylvioidea</taxon>
        <taxon>Zosteropidae</taxon>
        <taxon>Zosterops</taxon>
    </lineage>
</organism>
<evidence type="ECO:0000256" key="7">
    <source>
        <dbReference type="RuleBase" id="RU363034"/>
    </source>
</evidence>
<dbReference type="PRINTS" id="PR00722">
    <property type="entry name" value="CHYMOTRYPSIN"/>
</dbReference>
<evidence type="ECO:0000256" key="2">
    <source>
        <dbReference type="ARBA" id="ARBA00022729"/>
    </source>
</evidence>
<dbReference type="CDD" id="cd00190">
    <property type="entry name" value="Tryp_SPc"/>
    <property type="match status" value="3"/>
</dbReference>
<name>A0A8K1GWA6_9PASS</name>
<dbReference type="EMBL" id="SWJQ01000030">
    <property type="protein sequence ID" value="TRZ25222.1"/>
    <property type="molecule type" value="Genomic_DNA"/>
</dbReference>
<keyword evidence="11" id="KW-1185">Reference proteome</keyword>
<dbReference type="GO" id="GO:0004252">
    <property type="term" value="F:serine-type endopeptidase activity"/>
    <property type="evidence" value="ECO:0007669"/>
    <property type="project" value="InterPro"/>
</dbReference>
<comment type="caution">
    <text evidence="10">The sequence shown here is derived from an EMBL/GenBank/DDBJ whole genome shotgun (WGS) entry which is preliminary data.</text>
</comment>
<dbReference type="PROSITE" id="PS00135">
    <property type="entry name" value="TRYPSIN_SER"/>
    <property type="match status" value="3"/>
</dbReference>
<evidence type="ECO:0000256" key="3">
    <source>
        <dbReference type="ARBA" id="ARBA00022801"/>
    </source>
</evidence>
<keyword evidence="1 7" id="KW-0645">Protease</keyword>
<proteinExistence type="predicted"/>
<dbReference type="GO" id="GO:0006508">
    <property type="term" value="P:proteolysis"/>
    <property type="evidence" value="ECO:0007669"/>
    <property type="project" value="UniProtKB-KW"/>
</dbReference>
<gene>
    <name evidence="10" type="ORF">HGM15179_001908</name>
</gene>
<dbReference type="InterPro" id="IPR033116">
    <property type="entry name" value="TRYPSIN_SER"/>
</dbReference>
<dbReference type="OrthoDB" id="10061449at2759"/>
<dbReference type="InterPro" id="IPR043504">
    <property type="entry name" value="Peptidase_S1_PA_chymotrypsin"/>
</dbReference>
<dbReference type="Proteomes" id="UP000796761">
    <property type="component" value="Unassembled WGS sequence"/>
</dbReference>
<protein>
    <recommendedName>
        <fullName evidence="9">Peptidase S1 domain-containing protein</fullName>
    </recommendedName>
</protein>
<dbReference type="InterPro" id="IPR001314">
    <property type="entry name" value="Peptidase_S1A"/>
</dbReference>
<dbReference type="Gene3D" id="2.40.10.10">
    <property type="entry name" value="Trypsin-like serine proteases"/>
    <property type="match status" value="6"/>
</dbReference>
<dbReference type="SMART" id="SM00020">
    <property type="entry name" value="Tryp_SPc"/>
    <property type="match status" value="3"/>
</dbReference>
<evidence type="ECO:0000256" key="6">
    <source>
        <dbReference type="ARBA" id="ARBA00023157"/>
    </source>
</evidence>
<dbReference type="PANTHER" id="PTHR24257:SF31">
    <property type="entry name" value="ELASTASE 3 LIKE ISOFORM X1"/>
    <property type="match status" value="1"/>
</dbReference>
<dbReference type="FunFam" id="2.40.10.10:FF:000017">
    <property type="entry name" value="Chymotrypsin-like elastase family member 1"/>
    <property type="match status" value="1"/>
</dbReference>
<reference evidence="10" key="1">
    <citation type="submission" date="2019-04" db="EMBL/GenBank/DDBJ databases">
        <title>Genome assembly of Zosterops borbonicus 15179.</title>
        <authorList>
            <person name="Leroy T."/>
            <person name="Anselmetti Y."/>
            <person name="Tilak M.-K."/>
            <person name="Nabholz B."/>
        </authorList>
    </citation>
    <scope>NUCLEOTIDE SEQUENCE</scope>
    <source>
        <strain evidence="10">HGM_15179</strain>
        <tissue evidence="10">Muscle</tissue>
    </source>
</reference>
<keyword evidence="3 7" id="KW-0378">Hydrolase</keyword>
<dbReference type="InterPro" id="IPR009003">
    <property type="entry name" value="Peptidase_S1_PA"/>
</dbReference>
<dbReference type="SUPFAM" id="SSF50494">
    <property type="entry name" value="Trypsin-like serine proteases"/>
    <property type="match status" value="3"/>
</dbReference>
<accession>A0A8K1GWA6</accession>
<sequence length="714" mass="78232">MLGAICLVLLLGYAYGCGQPAVPPQLSSRVVGGEDAVAHSWPWQISLQYSRYGSWSHTCGGTLIAPQWVLTAAHCISSTLTYRVVLGKQDLSEDEPGSVAVGVEKIIVHEKWNSFLIINDIALIKLAEEVQESDTIRASCLPEAGKILPNDYPCYVTGWGRTRTNGPLPDILQQGLLPVVDYETCSQWDWWGSYVLENMVCAGGDGVVSGCNGDSGGPLNCQREDGTWEVEGIVSFGSGLGCNIAKKPTVFTRVSAFIDWINEISLQYSRYGSWSHTCGGTLIAPQWVLTAAHCISSTLTYRVVLGKQDLSEDEPGSVAVGVEKIIVHEKWNSFLIINDIALIKLAEEVQESDTIRASCLPEAGKILPNDYPCYVTGWGRTRTNGPLPDILQQGLLPVVDYETCSQWDWWGSYVLENMVCAGGDGVVSGCNGDSGGPLNCQREDGTWEVEGIVSFGSGLGCNIAKKPTVFTRVSAFIDWINEDVSIIKYLTIWENKRKFKRIQQNFVKFITFTSLSTLTYRVVLGKQDLLTDDGTGIVAVGVEKTIVHEKWNSFLVLNDIALVKLAEEVQESDTIRVACLPEAGKILPNDYPCYVTGWGRIRTNGPLADVLQQALLPVVDHETCSKWDWWGSMVRTTMVCAGGDGVVSGCSGDSGGPLNCQREDGIWEVEGIVSFGSGLKCNMIKKPTVFTRVSAYIDWINEMPWRRSHGMQSM</sequence>
<dbReference type="GO" id="GO:0005615">
    <property type="term" value="C:extracellular space"/>
    <property type="evidence" value="ECO:0007669"/>
    <property type="project" value="TreeGrafter"/>
</dbReference>
<dbReference type="FunFam" id="2.40.10.10:FF:000280">
    <property type="match status" value="2"/>
</dbReference>
<evidence type="ECO:0000256" key="4">
    <source>
        <dbReference type="ARBA" id="ARBA00022825"/>
    </source>
</evidence>
<feature type="domain" description="Peptidase S1" evidence="9">
    <location>
        <begin position="264"/>
        <end position="485"/>
    </location>
</feature>
<feature type="signal peptide" evidence="8">
    <location>
        <begin position="1"/>
        <end position="16"/>
    </location>
</feature>
<evidence type="ECO:0000313" key="11">
    <source>
        <dbReference type="Proteomes" id="UP000796761"/>
    </source>
</evidence>
<evidence type="ECO:0000256" key="1">
    <source>
        <dbReference type="ARBA" id="ARBA00022670"/>
    </source>
</evidence>
<keyword evidence="2 8" id="KW-0732">Signal</keyword>
<dbReference type="PROSITE" id="PS50240">
    <property type="entry name" value="TRYPSIN_DOM"/>
    <property type="match status" value="3"/>
</dbReference>
<dbReference type="AlphaFoldDB" id="A0A8K1GWA6"/>